<keyword evidence="3" id="KW-1185">Reference proteome</keyword>
<reference evidence="2 3" key="1">
    <citation type="journal article" date="2018" name="Nat. Ecol. Evol.">
        <title>Pezizomycetes genomes reveal the molecular basis of ectomycorrhizal truffle lifestyle.</title>
        <authorList>
            <person name="Murat C."/>
            <person name="Payen T."/>
            <person name="Noel B."/>
            <person name="Kuo A."/>
            <person name="Morin E."/>
            <person name="Chen J."/>
            <person name="Kohler A."/>
            <person name="Krizsan K."/>
            <person name="Balestrini R."/>
            <person name="Da Silva C."/>
            <person name="Montanini B."/>
            <person name="Hainaut M."/>
            <person name="Levati E."/>
            <person name="Barry K.W."/>
            <person name="Belfiori B."/>
            <person name="Cichocki N."/>
            <person name="Clum A."/>
            <person name="Dockter R.B."/>
            <person name="Fauchery L."/>
            <person name="Guy J."/>
            <person name="Iotti M."/>
            <person name="Le Tacon F."/>
            <person name="Lindquist E.A."/>
            <person name="Lipzen A."/>
            <person name="Malagnac F."/>
            <person name="Mello A."/>
            <person name="Molinier V."/>
            <person name="Miyauchi S."/>
            <person name="Poulain J."/>
            <person name="Riccioni C."/>
            <person name="Rubini A."/>
            <person name="Sitrit Y."/>
            <person name="Splivallo R."/>
            <person name="Traeger S."/>
            <person name="Wang M."/>
            <person name="Zifcakova L."/>
            <person name="Wipf D."/>
            <person name="Zambonelli A."/>
            <person name="Paolocci F."/>
            <person name="Nowrousian M."/>
            <person name="Ottonello S."/>
            <person name="Baldrian P."/>
            <person name="Spatafora J.W."/>
            <person name="Henrissat B."/>
            <person name="Nagy L.G."/>
            <person name="Aury J.M."/>
            <person name="Wincker P."/>
            <person name="Grigoriev I.V."/>
            <person name="Bonfante P."/>
            <person name="Martin F.M."/>
        </authorList>
    </citation>
    <scope>NUCLEOTIDE SEQUENCE [LARGE SCALE GENOMIC DNA]</scope>
    <source>
        <strain evidence="2 3">ATCC MYA-4762</strain>
    </source>
</reference>
<accession>A0A3N4L6S8</accession>
<gene>
    <name evidence="2" type="ORF">L211DRAFT_854263</name>
</gene>
<evidence type="ECO:0000256" key="1">
    <source>
        <dbReference type="SAM" id="MobiDB-lite"/>
    </source>
</evidence>
<dbReference type="AlphaFoldDB" id="A0A3N4L6S8"/>
<evidence type="ECO:0000313" key="3">
    <source>
        <dbReference type="Proteomes" id="UP000267821"/>
    </source>
</evidence>
<feature type="region of interest" description="Disordered" evidence="1">
    <location>
        <begin position="259"/>
        <end position="309"/>
    </location>
</feature>
<organism evidence="2 3">
    <name type="scientific">Terfezia boudieri ATCC MYA-4762</name>
    <dbReference type="NCBI Taxonomy" id="1051890"/>
    <lineage>
        <taxon>Eukaryota</taxon>
        <taxon>Fungi</taxon>
        <taxon>Dikarya</taxon>
        <taxon>Ascomycota</taxon>
        <taxon>Pezizomycotina</taxon>
        <taxon>Pezizomycetes</taxon>
        <taxon>Pezizales</taxon>
        <taxon>Pezizaceae</taxon>
        <taxon>Terfezia</taxon>
    </lineage>
</organism>
<dbReference type="EMBL" id="ML121649">
    <property type="protein sequence ID" value="RPB18286.1"/>
    <property type="molecule type" value="Genomic_DNA"/>
</dbReference>
<dbReference type="OrthoDB" id="5414904at2759"/>
<feature type="region of interest" description="Disordered" evidence="1">
    <location>
        <begin position="158"/>
        <end position="178"/>
    </location>
</feature>
<name>A0A3N4L6S8_9PEZI</name>
<dbReference type="Proteomes" id="UP000267821">
    <property type="component" value="Unassembled WGS sequence"/>
</dbReference>
<proteinExistence type="predicted"/>
<dbReference type="InParanoid" id="A0A3N4L6S8"/>
<protein>
    <submittedName>
        <fullName evidence="2">Uncharacterized protein</fullName>
    </submittedName>
</protein>
<sequence length="386" mass="42746">MSTEITNIAGKLVKRSQGLRERYVAELAKLDGPECWELALEVAKLTQEQAEQISFAAQVQKEVIEGWTDEDYAEIQVDRATADTALSFTSTILLLADIHTESERRKGKAKERLEATWAAKVILDNRIQQRLAAKKTKKVLWLTSRNIADTAISSRRKARGKKAVAKPQPESQILEGSAGQIPQAESQILEGSAGQIPTNTTILPSSSPSSSITVTEAAVHTPNVDHENTDKQLPGSEAVLETQRSIPDESSAPAWKEVEAEACAEPKLSTEAVMDKGKGREVDPGEPKHTVAAPNPRKRKSAPNEVQKRRKYRVQIPVINLDVEEGIEELKREALGEEDKDEALAVENTVKMLFRGEGRQHKETARRLLEKVMRVMKAEVVEVEED</sequence>
<feature type="compositionally biased region" description="Basic and acidic residues" evidence="1">
    <location>
        <begin position="273"/>
        <end position="289"/>
    </location>
</feature>
<evidence type="ECO:0000313" key="2">
    <source>
        <dbReference type="EMBL" id="RPB18286.1"/>
    </source>
</evidence>